<dbReference type="SUPFAM" id="SSF50249">
    <property type="entry name" value="Nucleic acid-binding proteins"/>
    <property type="match status" value="1"/>
</dbReference>
<evidence type="ECO:0000313" key="8">
    <source>
        <dbReference type="EMBL" id="QPS01092.1"/>
    </source>
</evidence>
<keyword evidence="1 6" id="KW-0963">Cytoplasm</keyword>
<evidence type="ECO:0000256" key="1">
    <source>
        <dbReference type="ARBA" id="ARBA00022490"/>
    </source>
</evidence>
<dbReference type="InterPro" id="IPR013849">
    <property type="entry name" value="DNA_helicase_Holl-junc_RuvA_I"/>
</dbReference>
<comment type="subcellular location">
    <subcellularLocation>
        <location evidence="6">Cytoplasm</location>
    </subcellularLocation>
</comment>
<dbReference type="Gene3D" id="1.10.150.20">
    <property type="entry name" value="5' to 3' exonuclease, C-terminal subdomain"/>
    <property type="match status" value="1"/>
</dbReference>
<feature type="domain" description="Helix-hairpin-helix DNA-binding motif class 1" evidence="7">
    <location>
        <begin position="72"/>
        <end position="91"/>
    </location>
</feature>
<comment type="domain">
    <text evidence="6">Has three domains with a flexible linker between the domains II and III and assumes an 'L' shape. Domain III is highly mobile and contacts RuvB.</text>
</comment>
<dbReference type="SMART" id="SM00278">
    <property type="entry name" value="HhH1"/>
    <property type="match status" value="2"/>
</dbReference>
<keyword evidence="8" id="KW-0378">Hydrolase</keyword>
<comment type="subunit">
    <text evidence="6">Homotetramer. Forms an RuvA(8)-RuvB(12)-Holliday junction (HJ) complex. HJ DNA is sandwiched between 2 RuvA tetramers; dsDNA enters through RuvA and exits via RuvB. An RuvB hexamer assembles on each DNA strand where it exits the tetramer. Each RuvB hexamer is contacted by two RuvA subunits (via domain III) on 2 adjacent RuvB subunits; this complex drives branch migration. In the full resolvosome a probable DNA-RuvA(4)-RuvB(12)-RuvC(2) complex forms which resolves the HJ.</text>
</comment>
<organism evidence="8 9">
    <name type="scientific">Aerococcus urinae</name>
    <dbReference type="NCBI Taxonomy" id="1376"/>
    <lineage>
        <taxon>Bacteria</taxon>
        <taxon>Bacillati</taxon>
        <taxon>Bacillota</taxon>
        <taxon>Bacilli</taxon>
        <taxon>Lactobacillales</taxon>
        <taxon>Aerococcaceae</taxon>
        <taxon>Aerococcus</taxon>
    </lineage>
</organism>
<dbReference type="SUPFAM" id="SSF47781">
    <property type="entry name" value="RuvA domain 2-like"/>
    <property type="match status" value="1"/>
</dbReference>
<keyword evidence="3 6" id="KW-0238">DNA-binding</keyword>
<evidence type="ECO:0000256" key="5">
    <source>
        <dbReference type="ARBA" id="ARBA00023204"/>
    </source>
</evidence>
<keyword evidence="4 6" id="KW-0233">DNA recombination</keyword>
<evidence type="ECO:0000256" key="4">
    <source>
        <dbReference type="ARBA" id="ARBA00023172"/>
    </source>
</evidence>
<dbReference type="GeneID" id="89333935"/>
<dbReference type="HAMAP" id="MF_00031">
    <property type="entry name" value="DNA_HJ_migration_RuvA"/>
    <property type="match status" value="1"/>
</dbReference>
<dbReference type="GO" id="GO:0016787">
    <property type="term" value="F:hydrolase activity"/>
    <property type="evidence" value="ECO:0007669"/>
    <property type="project" value="UniProtKB-KW"/>
</dbReference>
<sequence>MYQYIKGLLVDLTSEAVVVETAGLAYYIYFPNPYRLSDQKGQQVQVWLYQAVSQDAIRLYGFFDQAEKQLFLQLISVSGIGPKSALSILAYGDQAGFIAAIESENVKFLTKFPGVGKKTAQQIILDLQSKLSRLKSEALPADQEVISDQSESSQMMIELEAALNSLGYAKREIDQVIKKGDFSEVDNTADAIRVALRYITLK</sequence>
<dbReference type="GO" id="GO:0006281">
    <property type="term" value="P:DNA repair"/>
    <property type="evidence" value="ECO:0007669"/>
    <property type="project" value="UniProtKB-UniRule"/>
</dbReference>
<keyword evidence="2 6" id="KW-0227">DNA damage</keyword>
<feature type="domain" description="Helix-hairpin-helix DNA-binding motif class 1" evidence="7">
    <location>
        <begin position="107"/>
        <end position="126"/>
    </location>
</feature>
<comment type="caution">
    <text evidence="6">Lacks conserved residue(s) required for the propagation of feature annotation.</text>
</comment>
<gene>
    <name evidence="6 8" type="primary">ruvA</name>
    <name evidence="8" type="ORF">I6G68_06915</name>
</gene>
<dbReference type="GO" id="GO:0000400">
    <property type="term" value="F:four-way junction DNA binding"/>
    <property type="evidence" value="ECO:0007669"/>
    <property type="project" value="UniProtKB-UniRule"/>
</dbReference>
<dbReference type="InterPro" id="IPR012340">
    <property type="entry name" value="NA-bd_OB-fold"/>
</dbReference>
<accession>A0A0X8FDY2</accession>
<proteinExistence type="inferred from homology"/>
<dbReference type="Proteomes" id="UP000594771">
    <property type="component" value="Chromosome"/>
</dbReference>
<evidence type="ECO:0000256" key="6">
    <source>
        <dbReference type="HAMAP-Rule" id="MF_00031"/>
    </source>
</evidence>
<evidence type="ECO:0000313" key="9">
    <source>
        <dbReference type="Proteomes" id="UP000594771"/>
    </source>
</evidence>
<evidence type="ECO:0000256" key="2">
    <source>
        <dbReference type="ARBA" id="ARBA00022763"/>
    </source>
</evidence>
<dbReference type="InterPro" id="IPR003583">
    <property type="entry name" value="Hlx-hairpin-Hlx_DNA-bd_motif"/>
</dbReference>
<comment type="similarity">
    <text evidence="6">Belongs to the RuvA family.</text>
</comment>
<evidence type="ECO:0000259" key="7">
    <source>
        <dbReference type="SMART" id="SM00278"/>
    </source>
</evidence>
<dbReference type="Pfam" id="PF14520">
    <property type="entry name" value="HHH_5"/>
    <property type="match status" value="1"/>
</dbReference>
<dbReference type="OMA" id="ECAGVGY"/>
<dbReference type="KEGG" id="aun:AWM73_03130"/>
<feature type="region of interest" description="Domain III" evidence="6">
    <location>
        <begin position="151"/>
        <end position="202"/>
    </location>
</feature>
<dbReference type="InterPro" id="IPR011114">
    <property type="entry name" value="RuvA_C"/>
</dbReference>
<dbReference type="Pfam" id="PF01330">
    <property type="entry name" value="RuvA_N"/>
    <property type="match status" value="1"/>
</dbReference>
<dbReference type="CDD" id="cd14332">
    <property type="entry name" value="UBA_RuvA_C"/>
    <property type="match status" value="1"/>
</dbReference>
<dbReference type="GO" id="GO:0005524">
    <property type="term" value="F:ATP binding"/>
    <property type="evidence" value="ECO:0007669"/>
    <property type="project" value="InterPro"/>
</dbReference>
<dbReference type="Gene3D" id="2.40.50.140">
    <property type="entry name" value="Nucleic acid-binding proteins"/>
    <property type="match status" value="1"/>
</dbReference>
<dbReference type="NCBIfam" id="TIGR00084">
    <property type="entry name" value="ruvA"/>
    <property type="match status" value="1"/>
</dbReference>
<dbReference type="OrthoDB" id="5293449at2"/>
<reference evidence="8 9" key="1">
    <citation type="submission" date="2020-12" db="EMBL/GenBank/DDBJ databases">
        <title>FDA dAtabase for Regulatory Grade micrObial Sequences (FDA-ARGOS): Supporting development and validation of Infectious Disease Dx tests.</title>
        <authorList>
            <person name="Sproer C."/>
            <person name="Gronow S."/>
            <person name="Severitt S."/>
            <person name="Schroder I."/>
            <person name="Tallon L."/>
            <person name="Sadzewicz L."/>
            <person name="Zhao X."/>
            <person name="Boylan J."/>
            <person name="Ott S."/>
            <person name="Bowen H."/>
            <person name="Vavikolanu K."/>
            <person name="Mehta A."/>
            <person name="Aluvathingal J."/>
            <person name="Nadendla S."/>
            <person name="Lowell S."/>
            <person name="Myers T."/>
            <person name="Yan Y."/>
            <person name="Sichtig H."/>
        </authorList>
    </citation>
    <scope>NUCLEOTIDE SEQUENCE [LARGE SCALE GENOMIC DNA]</scope>
    <source>
        <strain evidence="8 9">FDAARGOS_911</strain>
    </source>
</reference>
<keyword evidence="5 6" id="KW-0234">DNA repair</keyword>
<dbReference type="RefSeq" id="WP_041706144.1">
    <property type="nucleotide sequence ID" value="NZ_CAJHLF010000003.1"/>
</dbReference>
<dbReference type="GO" id="GO:0048476">
    <property type="term" value="C:Holliday junction resolvase complex"/>
    <property type="evidence" value="ECO:0007669"/>
    <property type="project" value="UniProtKB-UniRule"/>
</dbReference>
<protein>
    <recommendedName>
        <fullName evidence="6">Holliday junction branch migration complex subunit RuvA</fullName>
    </recommendedName>
</protein>
<dbReference type="InterPro" id="IPR000085">
    <property type="entry name" value="RuvA"/>
</dbReference>
<dbReference type="GO" id="GO:0009379">
    <property type="term" value="C:Holliday junction helicase complex"/>
    <property type="evidence" value="ECO:0007669"/>
    <property type="project" value="InterPro"/>
</dbReference>
<dbReference type="GO" id="GO:0006310">
    <property type="term" value="P:DNA recombination"/>
    <property type="evidence" value="ECO:0007669"/>
    <property type="project" value="UniProtKB-UniRule"/>
</dbReference>
<comment type="function">
    <text evidence="6">The RuvA-RuvB-RuvC complex processes Holliday junction (HJ) DNA during genetic recombination and DNA repair, while the RuvA-RuvB complex plays an important role in the rescue of blocked DNA replication forks via replication fork reversal (RFR). RuvA specifically binds to HJ cruciform DNA, conferring on it an open structure. The RuvB hexamer acts as an ATP-dependent pump, pulling dsDNA into and through the RuvAB complex. HJ branch migration allows RuvC to scan DNA until it finds its consensus sequence, where it cleaves and resolves the cruciform DNA.</text>
</comment>
<evidence type="ECO:0000256" key="3">
    <source>
        <dbReference type="ARBA" id="ARBA00023125"/>
    </source>
</evidence>
<dbReference type="EMBL" id="CP065662">
    <property type="protein sequence ID" value="QPS01092.1"/>
    <property type="molecule type" value="Genomic_DNA"/>
</dbReference>
<dbReference type="AlphaFoldDB" id="A0A0X8FDY2"/>
<name>A0A0X8FDY2_9LACT</name>
<dbReference type="GO" id="GO:0005737">
    <property type="term" value="C:cytoplasm"/>
    <property type="evidence" value="ECO:0007669"/>
    <property type="project" value="UniProtKB-SubCell"/>
</dbReference>
<dbReference type="InterPro" id="IPR010994">
    <property type="entry name" value="RuvA_2-like"/>
</dbReference>
<dbReference type="GO" id="GO:0009378">
    <property type="term" value="F:four-way junction helicase activity"/>
    <property type="evidence" value="ECO:0007669"/>
    <property type="project" value="InterPro"/>
</dbReference>
<dbReference type="Pfam" id="PF07499">
    <property type="entry name" value="RuvA_C"/>
    <property type="match status" value="1"/>
</dbReference>